<keyword evidence="2" id="KW-1185">Reference proteome</keyword>
<accession>A0A2P9ABN1</accession>
<gene>
    <name evidence="1" type="ORF">BQ8482_110478</name>
</gene>
<dbReference type="EMBL" id="FUIG01000013">
    <property type="protein sequence ID" value="SJM28548.1"/>
    <property type="molecule type" value="Genomic_DNA"/>
</dbReference>
<reference evidence="2" key="1">
    <citation type="submission" date="2016-12" db="EMBL/GenBank/DDBJ databases">
        <authorList>
            <person name="Brunel B."/>
        </authorList>
    </citation>
    <scope>NUCLEOTIDE SEQUENCE [LARGE SCALE GENOMIC DNA]</scope>
</reference>
<evidence type="ECO:0000313" key="1">
    <source>
        <dbReference type="EMBL" id="SJM28548.1"/>
    </source>
</evidence>
<proteinExistence type="predicted"/>
<dbReference type="Proteomes" id="UP000245698">
    <property type="component" value="Unassembled WGS sequence"/>
</dbReference>
<sequence length="176" mass="18853">MPIPATCIFSTPTDIPSHSTWRKQRQPNYWIRQFGEGKNKSGGQGPPLLCIAFRSLLAAEQVPVAALRGGLLYVARGIEQLVNRRAGIAYRRRLRVVDVDGRLLVDVGSANVVVAGIGAAGSNQKCRSGENDLLHFSNPGFSYAISAAAAVFVKDNAAAAVGIDISCCRRGYGRCH</sequence>
<evidence type="ECO:0000313" key="2">
    <source>
        <dbReference type="Proteomes" id="UP000245698"/>
    </source>
</evidence>
<name>A0A2P9ABN1_9HYPH</name>
<organism evidence="1 2">
    <name type="scientific">Mesorhizobium delmotii</name>
    <dbReference type="NCBI Taxonomy" id="1631247"/>
    <lineage>
        <taxon>Bacteria</taxon>
        <taxon>Pseudomonadati</taxon>
        <taxon>Pseudomonadota</taxon>
        <taxon>Alphaproteobacteria</taxon>
        <taxon>Hyphomicrobiales</taxon>
        <taxon>Phyllobacteriaceae</taxon>
        <taxon>Mesorhizobium</taxon>
    </lineage>
</organism>
<protein>
    <submittedName>
        <fullName evidence="1">Uncharacterized protein</fullName>
    </submittedName>
</protein>
<dbReference type="AlphaFoldDB" id="A0A2P9ABN1"/>